<gene>
    <name evidence="2" type="ORF">BWQ96_07097</name>
</gene>
<dbReference type="InterPro" id="IPR036410">
    <property type="entry name" value="HSP_DnaJ_Cys-rich_dom_sf"/>
</dbReference>
<proteinExistence type="predicted"/>
<dbReference type="AlphaFoldDB" id="A0A2V3IM60"/>
<sequence>MQEPTHLIHKSPLRVTFLPLFPPRSSIIANSTPLQPLKRHRTRHSVARRRRVRSAAETPDPSPEPSGQDASGASSEDESEQIDIEDIKLQFPLPSIFENSGNPECEQCAGAGEIECPVCSGTGFYSLTMMDTVSSSQCRMCQGHKSIPCPTCRRVVYKSVLWWDQVPSAEDDPEEKWRDGEEGPRFQWGENPAD</sequence>
<dbReference type="EMBL" id="NBIV01000135">
    <property type="protein sequence ID" value="PXF43153.1"/>
    <property type="molecule type" value="Genomic_DNA"/>
</dbReference>
<comment type="caution">
    <text evidence="2">The sequence shown here is derived from an EMBL/GenBank/DDBJ whole genome shotgun (WGS) entry which is preliminary data.</text>
</comment>
<dbReference type="PANTHER" id="PTHR15852:SF54">
    <property type="entry name" value="PROTEIN SSUH2 HOMOLOG"/>
    <property type="match status" value="1"/>
</dbReference>
<evidence type="ECO:0000313" key="3">
    <source>
        <dbReference type="Proteomes" id="UP000247409"/>
    </source>
</evidence>
<keyword evidence="3" id="KW-1185">Reference proteome</keyword>
<feature type="region of interest" description="Disordered" evidence="1">
    <location>
        <begin position="168"/>
        <end position="194"/>
    </location>
</feature>
<accession>A0A2V3IM60</accession>
<protein>
    <submittedName>
        <fullName evidence="2">Uncharacterized protein</fullName>
    </submittedName>
</protein>
<reference evidence="2 3" key="1">
    <citation type="journal article" date="2018" name="Mol. Biol. Evol.">
        <title>Analysis of the draft genome of the red seaweed Gracilariopsis chorda provides insights into genome size evolution in Rhodophyta.</title>
        <authorList>
            <person name="Lee J."/>
            <person name="Yang E.C."/>
            <person name="Graf L."/>
            <person name="Yang J.H."/>
            <person name="Qiu H."/>
            <person name="Zel Zion U."/>
            <person name="Chan C.X."/>
            <person name="Stephens T.G."/>
            <person name="Weber A.P.M."/>
            <person name="Boo G.H."/>
            <person name="Boo S.M."/>
            <person name="Kim K.M."/>
            <person name="Shin Y."/>
            <person name="Jung M."/>
            <person name="Lee S.J."/>
            <person name="Yim H.S."/>
            <person name="Lee J.H."/>
            <person name="Bhattacharya D."/>
            <person name="Yoon H.S."/>
        </authorList>
    </citation>
    <scope>NUCLEOTIDE SEQUENCE [LARGE SCALE GENOMIC DNA]</scope>
    <source>
        <strain evidence="2 3">SKKU-2015</strain>
        <tissue evidence="2">Whole body</tissue>
    </source>
</reference>
<dbReference type="SUPFAM" id="SSF57938">
    <property type="entry name" value="DnaJ/Hsp40 cysteine-rich domain"/>
    <property type="match status" value="1"/>
</dbReference>
<dbReference type="OrthoDB" id="535916at2759"/>
<dbReference type="Proteomes" id="UP000247409">
    <property type="component" value="Unassembled WGS sequence"/>
</dbReference>
<name>A0A2V3IM60_9FLOR</name>
<feature type="compositionally biased region" description="Basic and acidic residues" evidence="1">
    <location>
        <begin position="175"/>
        <end position="184"/>
    </location>
</feature>
<dbReference type="PANTHER" id="PTHR15852">
    <property type="entry name" value="PLASTID TRANSCRIPTIONALLY ACTIVE PROTEIN"/>
    <property type="match status" value="1"/>
</dbReference>
<evidence type="ECO:0000313" key="2">
    <source>
        <dbReference type="EMBL" id="PXF43153.1"/>
    </source>
</evidence>
<feature type="compositionally biased region" description="Basic residues" evidence="1">
    <location>
        <begin position="37"/>
        <end position="53"/>
    </location>
</feature>
<evidence type="ECO:0000256" key="1">
    <source>
        <dbReference type="SAM" id="MobiDB-lite"/>
    </source>
</evidence>
<organism evidence="2 3">
    <name type="scientific">Gracilariopsis chorda</name>
    <dbReference type="NCBI Taxonomy" id="448386"/>
    <lineage>
        <taxon>Eukaryota</taxon>
        <taxon>Rhodophyta</taxon>
        <taxon>Florideophyceae</taxon>
        <taxon>Rhodymeniophycidae</taxon>
        <taxon>Gracilariales</taxon>
        <taxon>Gracilariaceae</taxon>
        <taxon>Gracilariopsis</taxon>
    </lineage>
</organism>
<feature type="region of interest" description="Disordered" evidence="1">
    <location>
        <begin position="28"/>
        <end position="81"/>
    </location>
</feature>